<reference evidence="1 2" key="2">
    <citation type="journal article" date="2017" name="Front. Plant Sci.">
        <title>Gene Classification and Mining of Molecular Markers Useful in Red Clover (Trifolium pratense) Breeding.</title>
        <authorList>
            <person name="Istvanek J."/>
            <person name="Dluhosova J."/>
            <person name="Dluhos P."/>
            <person name="Patkova L."/>
            <person name="Nedelnik J."/>
            <person name="Repkova J."/>
        </authorList>
    </citation>
    <scope>NUCLEOTIDE SEQUENCE [LARGE SCALE GENOMIC DNA]</scope>
    <source>
        <strain evidence="2">cv. Tatra</strain>
        <tissue evidence="1">Young leaves</tissue>
    </source>
</reference>
<organism evidence="1 2">
    <name type="scientific">Trifolium pratense</name>
    <name type="common">Red clover</name>
    <dbReference type="NCBI Taxonomy" id="57577"/>
    <lineage>
        <taxon>Eukaryota</taxon>
        <taxon>Viridiplantae</taxon>
        <taxon>Streptophyta</taxon>
        <taxon>Embryophyta</taxon>
        <taxon>Tracheophyta</taxon>
        <taxon>Spermatophyta</taxon>
        <taxon>Magnoliopsida</taxon>
        <taxon>eudicotyledons</taxon>
        <taxon>Gunneridae</taxon>
        <taxon>Pentapetalae</taxon>
        <taxon>rosids</taxon>
        <taxon>fabids</taxon>
        <taxon>Fabales</taxon>
        <taxon>Fabaceae</taxon>
        <taxon>Papilionoideae</taxon>
        <taxon>50 kb inversion clade</taxon>
        <taxon>NPAAA clade</taxon>
        <taxon>Hologalegina</taxon>
        <taxon>IRL clade</taxon>
        <taxon>Trifolieae</taxon>
        <taxon>Trifolium</taxon>
    </lineage>
</organism>
<keyword evidence="1" id="KW-0675">Receptor</keyword>
<accession>A0A2K3JK56</accession>
<sequence length="229" mass="26036">MGKKCVCEDFNAVRSDEERRSVSQGLRSHDYLSFNQFIDNNDLVDLPLCGRSFTWYKGDGLSMSRLDSGRGKLGSPALANVEVLPRHTWIDSLKVLLSALDCKGEAQGLTKDDTVELYAVTSDIHSLTRMNTSICWQQARLMWLHEGDANSTYFHSILTSRRRRNALSLIMVDGQRVEGVQPVRQAVFSHFSSHFKAVHVDRPQVDDFSLVLCLLRKWGVWLNLFQSTK</sequence>
<dbReference type="Gene3D" id="3.60.10.10">
    <property type="entry name" value="Endonuclease/exonuclease/phosphatase"/>
    <property type="match status" value="1"/>
</dbReference>
<dbReference type="Proteomes" id="UP000236291">
    <property type="component" value="Unassembled WGS sequence"/>
</dbReference>
<keyword evidence="1" id="KW-0808">Transferase</keyword>
<reference evidence="1 2" key="1">
    <citation type="journal article" date="2014" name="Am. J. Bot.">
        <title>Genome assembly and annotation for red clover (Trifolium pratense; Fabaceae).</title>
        <authorList>
            <person name="Istvanek J."/>
            <person name="Jaros M."/>
            <person name="Krenek A."/>
            <person name="Repkova J."/>
        </authorList>
    </citation>
    <scope>NUCLEOTIDE SEQUENCE [LARGE SCALE GENOMIC DNA]</scope>
    <source>
        <strain evidence="2">cv. Tatra</strain>
        <tissue evidence="1">Young leaves</tissue>
    </source>
</reference>
<protein>
    <submittedName>
        <fullName evidence="1">Cysteine-rich receptor-like protein kinase</fullName>
    </submittedName>
</protein>
<dbReference type="EMBL" id="ASHM01067898">
    <property type="protein sequence ID" value="PNX54413.1"/>
    <property type="molecule type" value="Genomic_DNA"/>
</dbReference>
<dbReference type="InterPro" id="IPR036691">
    <property type="entry name" value="Endo/exonu/phosph_ase_sf"/>
</dbReference>
<proteinExistence type="predicted"/>
<name>A0A2K3JK56_TRIPR</name>
<gene>
    <name evidence="1" type="ORF">L195_g048032</name>
</gene>
<comment type="caution">
    <text evidence="1">The sequence shown here is derived from an EMBL/GenBank/DDBJ whole genome shotgun (WGS) entry which is preliminary data.</text>
</comment>
<keyword evidence="1" id="KW-0418">Kinase</keyword>
<dbReference type="STRING" id="57577.A0A2K3JK56"/>
<evidence type="ECO:0000313" key="1">
    <source>
        <dbReference type="EMBL" id="PNX54413.1"/>
    </source>
</evidence>
<dbReference type="AlphaFoldDB" id="A0A2K3JK56"/>
<dbReference type="GO" id="GO:0016301">
    <property type="term" value="F:kinase activity"/>
    <property type="evidence" value="ECO:0007669"/>
    <property type="project" value="UniProtKB-KW"/>
</dbReference>
<evidence type="ECO:0000313" key="2">
    <source>
        <dbReference type="Proteomes" id="UP000236291"/>
    </source>
</evidence>